<dbReference type="VEuPathDB" id="AmoebaDB:EIN_064230"/>
<sequence length="166" mass="19293">MKAHSRYIKISCPRSEGIQTNTQLETSAKGIESVIMYRRYLTRFKQPLTQPELDALDVFVEPFRTQAISVTIPTQEEVTELNGEKLNCTVVVVHSKFEKTFECVDILNRIELYCTTKILFGFWNEDLAKKFEKKFAASSTFCLCVGHFQHKFIRYAPRINPEINFL</sequence>
<dbReference type="KEGG" id="eiv:EIN_064230"/>
<gene>
    <name evidence="1" type="ORF">EIN_064230</name>
</gene>
<dbReference type="RefSeq" id="XP_004183554.1">
    <property type="nucleotide sequence ID" value="XM_004183506.1"/>
</dbReference>
<reference evidence="1 2" key="1">
    <citation type="submission" date="2012-10" db="EMBL/GenBank/DDBJ databases">
        <authorList>
            <person name="Zafar N."/>
            <person name="Inman J."/>
            <person name="Hall N."/>
            <person name="Lorenzi H."/>
            <person name="Caler E."/>
        </authorList>
    </citation>
    <scope>NUCLEOTIDE SEQUENCE [LARGE SCALE GENOMIC DNA]</scope>
    <source>
        <strain evidence="1 2">IP1</strain>
    </source>
</reference>
<dbReference type="OrthoDB" id="25550at2759"/>
<name>A0A0A1TZZ1_ENTIV</name>
<dbReference type="AlphaFoldDB" id="A0A0A1TZZ1"/>
<evidence type="ECO:0000313" key="1">
    <source>
        <dbReference type="EMBL" id="ELP84208.1"/>
    </source>
</evidence>
<protein>
    <submittedName>
        <fullName evidence="1">Uncharacterized protein</fullName>
    </submittedName>
</protein>
<proteinExistence type="predicted"/>
<organism evidence="1 2">
    <name type="scientific">Entamoeba invadens IP1</name>
    <dbReference type="NCBI Taxonomy" id="370355"/>
    <lineage>
        <taxon>Eukaryota</taxon>
        <taxon>Amoebozoa</taxon>
        <taxon>Evosea</taxon>
        <taxon>Archamoebae</taxon>
        <taxon>Mastigamoebida</taxon>
        <taxon>Entamoebidae</taxon>
        <taxon>Entamoeba</taxon>
    </lineage>
</organism>
<dbReference type="Proteomes" id="UP000014680">
    <property type="component" value="Unassembled WGS sequence"/>
</dbReference>
<dbReference type="OMA" id="RIELYCT"/>
<keyword evidence="2" id="KW-1185">Reference proteome</keyword>
<evidence type="ECO:0000313" key="2">
    <source>
        <dbReference type="Proteomes" id="UP000014680"/>
    </source>
</evidence>
<dbReference type="EMBL" id="KB207140">
    <property type="protein sequence ID" value="ELP84208.1"/>
    <property type="molecule type" value="Genomic_DNA"/>
</dbReference>
<accession>A0A0A1TZZ1</accession>
<dbReference type="GeneID" id="14883258"/>